<reference evidence="2 3" key="1">
    <citation type="journal article" date="2017" name="Int. J. Syst. Evol. Microbiol.">
        <title>Jeotgalibaca porci sp. nov. and Jeotgalibaca arthritidis sp. nov., isolated from pigs, and emended description of the genus Jeotgalibaca.</title>
        <authorList>
            <person name="Zamora L."/>
            <person name="Perez-Sancho M."/>
            <person name="Dominguez L."/>
            <person name="Fernandez-Garayzabal J.F."/>
            <person name="Vela A.I."/>
        </authorList>
    </citation>
    <scope>NUCLEOTIDE SEQUENCE [LARGE SCALE GENOMIC DNA]</scope>
    <source>
        <strain evidence="2 3">CCUG 69148</strain>
    </source>
</reference>
<dbReference type="InterPro" id="IPR007492">
    <property type="entry name" value="LytTR_DNA-bd_dom"/>
</dbReference>
<dbReference type="SMART" id="SM00850">
    <property type="entry name" value="LytTR"/>
    <property type="match status" value="1"/>
</dbReference>
<dbReference type="EMBL" id="CP049889">
    <property type="protein sequence ID" value="QIK51528.1"/>
    <property type="molecule type" value="Genomic_DNA"/>
</dbReference>
<organism evidence="2 3">
    <name type="scientific">Jeotgalibaca porci</name>
    <dbReference type="NCBI Taxonomy" id="1868793"/>
    <lineage>
        <taxon>Bacteria</taxon>
        <taxon>Bacillati</taxon>
        <taxon>Bacillota</taxon>
        <taxon>Bacilli</taxon>
        <taxon>Lactobacillales</taxon>
        <taxon>Carnobacteriaceae</taxon>
        <taxon>Jeotgalibaca</taxon>
    </lineage>
</organism>
<name>A0A6G7WH60_9LACT</name>
<gene>
    <name evidence="2" type="ORF">G7058_05310</name>
</gene>
<dbReference type="Gene3D" id="2.40.50.1020">
    <property type="entry name" value="LytTr DNA-binding domain"/>
    <property type="match status" value="1"/>
</dbReference>
<evidence type="ECO:0000259" key="1">
    <source>
        <dbReference type="PROSITE" id="PS50930"/>
    </source>
</evidence>
<dbReference type="KEGG" id="jpo:G7058_05310"/>
<dbReference type="GO" id="GO:0003677">
    <property type="term" value="F:DNA binding"/>
    <property type="evidence" value="ECO:0007669"/>
    <property type="project" value="InterPro"/>
</dbReference>
<dbReference type="PANTHER" id="PTHR37299:SF4">
    <property type="entry name" value="TRANSCRIPTIONAL REGULATOR"/>
    <property type="match status" value="1"/>
</dbReference>
<dbReference type="InterPro" id="IPR046947">
    <property type="entry name" value="LytR-like"/>
</dbReference>
<dbReference type="GO" id="GO:0000156">
    <property type="term" value="F:phosphorelay response regulator activity"/>
    <property type="evidence" value="ECO:0007669"/>
    <property type="project" value="InterPro"/>
</dbReference>
<proteinExistence type="predicted"/>
<dbReference type="RefSeq" id="WP_166062583.1">
    <property type="nucleotide sequence ID" value="NZ_CP049889.1"/>
</dbReference>
<keyword evidence="3" id="KW-1185">Reference proteome</keyword>
<sequence length="145" mass="17257">MKLVLKEDKNLKETLVTITYNLFDRHTQEIVNRVRGHTIQLEGIRDGAVHFIDSKEVYYIESVDNTLFLYAHTDIYQCKEKLYTIEKKLSKRSFVRINKSTILNMDMLESVLPLPNYRLEAKLRNGEHVIINRHYVKDIKNYLEI</sequence>
<feature type="domain" description="HTH LytTR-type" evidence="1">
    <location>
        <begin position="41"/>
        <end position="145"/>
    </location>
</feature>
<dbReference type="Proteomes" id="UP000501830">
    <property type="component" value="Chromosome"/>
</dbReference>
<dbReference type="PROSITE" id="PS50930">
    <property type="entry name" value="HTH_LYTTR"/>
    <property type="match status" value="1"/>
</dbReference>
<dbReference type="Pfam" id="PF04397">
    <property type="entry name" value="LytTR"/>
    <property type="match status" value="1"/>
</dbReference>
<dbReference type="AlphaFoldDB" id="A0A6G7WH60"/>
<dbReference type="GeneID" id="94552689"/>
<dbReference type="PANTHER" id="PTHR37299">
    <property type="entry name" value="TRANSCRIPTIONAL REGULATOR-RELATED"/>
    <property type="match status" value="1"/>
</dbReference>
<protein>
    <submittedName>
        <fullName evidence="2">LytTR family transcriptional regulator</fullName>
    </submittedName>
</protein>
<accession>A0A6G7WH60</accession>
<evidence type="ECO:0000313" key="3">
    <source>
        <dbReference type="Proteomes" id="UP000501830"/>
    </source>
</evidence>
<evidence type="ECO:0000313" key="2">
    <source>
        <dbReference type="EMBL" id="QIK51528.1"/>
    </source>
</evidence>